<protein>
    <submittedName>
        <fullName evidence="1">Uncharacterized protein</fullName>
    </submittedName>
</protein>
<dbReference type="Proteomes" id="UP000008850">
    <property type="component" value="Chromosome"/>
</dbReference>
<dbReference type="HOGENOM" id="CLU_2900190_0_0_5"/>
<gene>
    <name evidence="1" type="ordered locus">KKY_736</name>
</gene>
<dbReference type="KEGG" id="phl:KKY_736"/>
<dbReference type="RefSeq" id="WP_014129924.1">
    <property type="nucleotide sequence ID" value="NC_016078.1"/>
</dbReference>
<organism evidence="1 2">
    <name type="scientific">Pelagibacterium halotolerans (strain DSM 22347 / JCM 15775 / CGMCC 1.7692 / B2)</name>
    <dbReference type="NCBI Taxonomy" id="1082931"/>
    <lineage>
        <taxon>Bacteria</taxon>
        <taxon>Pseudomonadati</taxon>
        <taxon>Pseudomonadota</taxon>
        <taxon>Alphaproteobacteria</taxon>
        <taxon>Hyphomicrobiales</taxon>
        <taxon>Devosiaceae</taxon>
        <taxon>Pelagibacterium</taxon>
    </lineage>
</organism>
<sequence length="62" mass="6716">MKSIVARAAAILWRSRQFDTAEIAMLLGEPEAAIASVVCALATIEEEVLEIEVIEAMGKVRT</sequence>
<evidence type="ECO:0000313" key="2">
    <source>
        <dbReference type="Proteomes" id="UP000008850"/>
    </source>
</evidence>
<dbReference type="EMBL" id="CP003075">
    <property type="protein sequence ID" value="AEQ50775.1"/>
    <property type="molecule type" value="Genomic_DNA"/>
</dbReference>
<dbReference type="STRING" id="1082931.KKY_736"/>
<evidence type="ECO:0000313" key="1">
    <source>
        <dbReference type="EMBL" id="AEQ50775.1"/>
    </source>
</evidence>
<name>G4RDE9_PELHB</name>
<reference evidence="1 2" key="1">
    <citation type="journal article" date="2012" name="J. Bacteriol.">
        <title>Complete genome sequence of Pelagibacterium halotolerans B2T.</title>
        <authorList>
            <person name="Huo Y.Y."/>
            <person name="Cheng H."/>
            <person name="Han X.F."/>
            <person name="Jiang X.W."/>
            <person name="Sun C."/>
            <person name="Zhang X.Q."/>
            <person name="Zhu X.F."/>
            <person name="Liu Y.F."/>
            <person name="Li P.F."/>
            <person name="Ni P.X."/>
            <person name="Wu M."/>
        </authorList>
    </citation>
    <scope>NUCLEOTIDE SEQUENCE [LARGE SCALE GENOMIC DNA]</scope>
    <source>
        <strain evidence="2">DSM 22347 / JCM 15775 / CGMCC 1.7692 / B2</strain>
    </source>
</reference>
<proteinExistence type="predicted"/>
<accession>G4RDE9</accession>
<dbReference type="AlphaFoldDB" id="G4RDE9"/>
<keyword evidence="2" id="KW-1185">Reference proteome</keyword>